<comment type="catalytic activity">
    <reaction evidence="9 10">
        <text>tRNA(Gly) + glycine + ATP = glycyl-tRNA(Gly) + AMP + diphosphate</text>
        <dbReference type="Rhea" id="RHEA:16013"/>
        <dbReference type="Rhea" id="RHEA-COMP:9664"/>
        <dbReference type="Rhea" id="RHEA-COMP:9683"/>
        <dbReference type="ChEBI" id="CHEBI:30616"/>
        <dbReference type="ChEBI" id="CHEBI:33019"/>
        <dbReference type="ChEBI" id="CHEBI:57305"/>
        <dbReference type="ChEBI" id="CHEBI:78442"/>
        <dbReference type="ChEBI" id="CHEBI:78522"/>
        <dbReference type="ChEBI" id="CHEBI:456215"/>
        <dbReference type="EC" id="6.1.1.14"/>
    </reaction>
</comment>
<name>A0A0R1XTK4_9LACO</name>
<feature type="domain" description="DALR anticodon binding" evidence="11">
    <location>
        <begin position="585"/>
        <end position="676"/>
    </location>
</feature>
<dbReference type="PATRIC" id="fig|1423734.3.peg.2888"/>
<keyword evidence="5 10" id="KW-0547">Nucleotide-binding</keyword>
<dbReference type="InterPro" id="IPR008909">
    <property type="entry name" value="DALR_anticod-bd"/>
</dbReference>
<dbReference type="STRING" id="1423734.FC83_GL002841"/>
<evidence type="ECO:0000256" key="6">
    <source>
        <dbReference type="ARBA" id="ARBA00022840"/>
    </source>
</evidence>
<proteinExistence type="inferred from homology"/>
<keyword evidence="13" id="KW-1185">Reference proteome</keyword>
<dbReference type="EC" id="6.1.1.14" evidence="10"/>
<evidence type="ECO:0000256" key="8">
    <source>
        <dbReference type="ARBA" id="ARBA00023146"/>
    </source>
</evidence>
<evidence type="ECO:0000256" key="7">
    <source>
        <dbReference type="ARBA" id="ARBA00022917"/>
    </source>
</evidence>
<protein>
    <recommendedName>
        <fullName evidence="10">Glycine--tRNA ligase beta subunit</fullName>
        <ecNumber evidence="10">6.1.1.14</ecNumber>
    </recommendedName>
    <alternativeName>
        <fullName evidence="10">Glycyl-tRNA synthetase beta subunit</fullName>
        <shortName evidence="10">GlyRS</shortName>
    </alternativeName>
</protein>
<dbReference type="Pfam" id="PF02092">
    <property type="entry name" value="tRNA_synt_2f"/>
    <property type="match status" value="1"/>
</dbReference>
<evidence type="ECO:0000313" key="13">
    <source>
        <dbReference type="Proteomes" id="UP000051236"/>
    </source>
</evidence>
<dbReference type="PRINTS" id="PR01045">
    <property type="entry name" value="TRNASYNTHGB"/>
</dbReference>
<dbReference type="InterPro" id="IPR015944">
    <property type="entry name" value="Gly-tRNA-synth_bsu"/>
</dbReference>
<evidence type="ECO:0000256" key="2">
    <source>
        <dbReference type="ARBA" id="ARBA00008226"/>
    </source>
</evidence>
<dbReference type="HAMAP" id="MF_00255">
    <property type="entry name" value="Gly_tRNA_synth_beta"/>
    <property type="match status" value="1"/>
</dbReference>
<reference evidence="12 13" key="1">
    <citation type="journal article" date="2015" name="Genome Announc.">
        <title>Expanding the biotechnology potential of lactobacilli through comparative genomics of 213 strains and associated genera.</title>
        <authorList>
            <person name="Sun Z."/>
            <person name="Harris H.M."/>
            <person name="McCann A."/>
            <person name="Guo C."/>
            <person name="Argimon S."/>
            <person name="Zhang W."/>
            <person name="Yang X."/>
            <person name="Jeffery I.B."/>
            <person name="Cooney J.C."/>
            <person name="Kagawa T.F."/>
            <person name="Liu W."/>
            <person name="Song Y."/>
            <person name="Salvetti E."/>
            <person name="Wrobel A."/>
            <person name="Rasinkangas P."/>
            <person name="Parkhill J."/>
            <person name="Rea M.C."/>
            <person name="O'Sullivan O."/>
            <person name="Ritari J."/>
            <person name="Douillard F.P."/>
            <person name="Paul Ross R."/>
            <person name="Yang R."/>
            <person name="Briner A.E."/>
            <person name="Felis G.E."/>
            <person name="de Vos W.M."/>
            <person name="Barrangou R."/>
            <person name="Klaenhammer T.R."/>
            <person name="Caufield P.W."/>
            <person name="Cui Y."/>
            <person name="Zhang H."/>
            <person name="O'Toole P.W."/>
        </authorList>
    </citation>
    <scope>NUCLEOTIDE SEQUENCE [LARGE SCALE GENOMIC DNA]</scope>
    <source>
        <strain evidence="12 13">DSM 18527</strain>
    </source>
</reference>
<evidence type="ECO:0000256" key="5">
    <source>
        <dbReference type="ARBA" id="ARBA00022741"/>
    </source>
</evidence>
<dbReference type="PANTHER" id="PTHR30075">
    <property type="entry name" value="GLYCYL-TRNA SYNTHETASE"/>
    <property type="match status" value="1"/>
</dbReference>
<dbReference type="GO" id="GO:0006420">
    <property type="term" value="P:arginyl-tRNA aminoacylation"/>
    <property type="evidence" value="ECO:0007669"/>
    <property type="project" value="InterPro"/>
</dbReference>
<keyword evidence="8 10" id="KW-0030">Aminoacyl-tRNA synthetase</keyword>
<dbReference type="GO" id="GO:0005524">
    <property type="term" value="F:ATP binding"/>
    <property type="evidence" value="ECO:0007669"/>
    <property type="project" value="UniProtKB-UniRule"/>
</dbReference>
<dbReference type="GO" id="GO:0005829">
    <property type="term" value="C:cytosol"/>
    <property type="evidence" value="ECO:0007669"/>
    <property type="project" value="TreeGrafter"/>
</dbReference>
<evidence type="ECO:0000256" key="3">
    <source>
        <dbReference type="ARBA" id="ARBA00022490"/>
    </source>
</evidence>
<dbReference type="SUPFAM" id="SSF109604">
    <property type="entry name" value="HD-domain/PDEase-like"/>
    <property type="match status" value="1"/>
</dbReference>
<keyword evidence="6 10" id="KW-0067">ATP-binding</keyword>
<evidence type="ECO:0000313" key="12">
    <source>
        <dbReference type="EMBL" id="KRM33450.1"/>
    </source>
</evidence>
<evidence type="ECO:0000256" key="9">
    <source>
        <dbReference type="ARBA" id="ARBA00047937"/>
    </source>
</evidence>
<dbReference type="GO" id="GO:0004820">
    <property type="term" value="F:glycine-tRNA ligase activity"/>
    <property type="evidence" value="ECO:0007669"/>
    <property type="project" value="UniProtKB-UniRule"/>
</dbReference>
<keyword evidence="4 10" id="KW-0436">Ligase</keyword>
<dbReference type="RefSeq" id="WP_057002626.1">
    <property type="nucleotide sequence ID" value="NZ_AZGA01000052.1"/>
</dbReference>
<accession>A0A0R1XTK4</accession>
<dbReference type="Pfam" id="PF05746">
    <property type="entry name" value="DALR_1"/>
    <property type="match status" value="1"/>
</dbReference>
<comment type="similarity">
    <text evidence="2 10">Belongs to the class-II aminoacyl-tRNA synthetase family.</text>
</comment>
<comment type="subcellular location">
    <subcellularLocation>
        <location evidence="1 10">Cytoplasm</location>
    </subcellularLocation>
</comment>
<evidence type="ECO:0000256" key="1">
    <source>
        <dbReference type="ARBA" id="ARBA00004496"/>
    </source>
</evidence>
<dbReference type="PROSITE" id="PS50861">
    <property type="entry name" value="AA_TRNA_LIGASE_II_GLYAB"/>
    <property type="match status" value="1"/>
</dbReference>
<dbReference type="InterPro" id="IPR006194">
    <property type="entry name" value="Gly-tRNA-synth_heterodimer"/>
</dbReference>
<evidence type="ECO:0000256" key="10">
    <source>
        <dbReference type="HAMAP-Rule" id="MF_00255"/>
    </source>
</evidence>
<dbReference type="GO" id="GO:0004814">
    <property type="term" value="F:arginine-tRNA ligase activity"/>
    <property type="evidence" value="ECO:0007669"/>
    <property type="project" value="InterPro"/>
</dbReference>
<gene>
    <name evidence="10" type="primary">glyS</name>
    <name evidence="12" type="ORF">FC83_GL002841</name>
</gene>
<dbReference type="eggNOG" id="COG0751">
    <property type="taxonomic scope" value="Bacteria"/>
</dbReference>
<dbReference type="AlphaFoldDB" id="A0A0R1XTK4"/>
<dbReference type="NCBIfam" id="TIGR00211">
    <property type="entry name" value="glyS"/>
    <property type="match status" value="1"/>
</dbReference>
<evidence type="ECO:0000256" key="4">
    <source>
        <dbReference type="ARBA" id="ARBA00022598"/>
    </source>
</evidence>
<dbReference type="GO" id="GO:0006426">
    <property type="term" value="P:glycyl-tRNA aminoacylation"/>
    <property type="evidence" value="ECO:0007669"/>
    <property type="project" value="UniProtKB-UniRule"/>
</dbReference>
<comment type="caution">
    <text evidence="12">The sequence shown here is derived from an EMBL/GenBank/DDBJ whole genome shotgun (WGS) entry which is preliminary data.</text>
</comment>
<evidence type="ECO:0000259" key="11">
    <source>
        <dbReference type="Pfam" id="PF05746"/>
    </source>
</evidence>
<keyword evidence="3 10" id="KW-0963">Cytoplasm</keyword>
<dbReference type="PANTHER" id="PTHR30075:SF2">
    <property type="entry name" value="GLYCINE--TRNA LIGASE, CHLOROPLASTIC_MITOCHONDRIAL 2"/>
    <property type="match status" value="1"/>
</dbReference>
<dbReference type="EMBL" id="AZGA01000052">
    <property type="protein sequence ID" value="KRM33450.1"/>
    <property type="molecule type" value="Genomic_DNA"/>
</dbReference>
<dbReference type="Proteomes" id="UP000051236">
    <property type="component" value="Unassembled WGS sequence"/>
</dbReference>
<comment type="subunit">
    <text evidence="10">Tetramer of two alpha and two beta subunits.</text>
</comment>
<organism evidence="12 13">
    <name type="scientific">Agrilactobacillus composti DSM 18527 = JCM 14202</name>
    <dbReference type="NCBI Taxonomy" id="1423734"/>
    <lineage>
        <taxon>Bacteria</taxon>
        <taxon>Bacillati</taxon>
        <taxon>Bacillota</taxon>
        <taxon>Bacilli</taxon>
        <taxon>Lactobacillales</taxon>
        <taxon>Lactobacillaceae</taxon>
        <taxon>Agrilactobacillus</taxon>
    </lineage>
</organism>
<keyword evidence="7 10" id="KW-0648">Protein biosynthesis</keyword>
<sequence length="692" mass="78448">MSHDFLLEIGLEEMPAHVVSPSIDQLAQRTQDFLNDQKLEFQSIQPYSTPRRLALLISGLADKQADVHESLRGPAKQIAQDDTGNWTKAAQGFARGQGATPDDLTFKEIKGKEYVFLEKNVPGKAAATILPGLKEIIMAMTFPTRMHWANYDFEYIRPIHWLVALLDDQVIPFEILDIQTGRTTQGHRFLGEAVTLKTADDYEQALKDQFVIANADDRKELIVDQIQELASDHNWQVDLDEDLLEEVNNLVEYPTTFSGNFDKKYLQMPDEVLITSMKDNQRYFYARSQSGELLPIFIGVRNGNRVHLDNIIAGNEKVLVARLEDAQFFYEEDQKKSIADYVGQLKNVSFHDKIGSMYDKMQRTSHIAQFLGVEFGLSTDELADLKRAAAIYKFDLVTQMVGEFPELQGIMGEKYALLKGEKPSVATAIREHYMPTSATGKLPTTNVGAVLSIADKLDSILSFFAVALIPSGSNDPYALRRQAFGIVRILEAKKWHFPLAKFQSEIKRGLVKAGMLANLDLDAHRSEVTHFMLDRVKQWFSNQNIDHDLIDTVVANRQQDIADMFNAAQVLSNHRDDADFKNTVEALTRVMRLAEKADFDISALDVDPKLFQNDTEKNLYVAVEKIRHTAADKSLETIYQELESLRPLINDYFEANMIMDKDPKIKANRLKQLMIITHLAMTLGNLNELIVK</sequence>